<dbReference type="InterPro" id="IPR016193">
    <property type="entry name" value="Cytidine_deaminase-like"/>
</dbReference>
<dbReference type="EMBL" id="HBGU01062193">
    <property type="protein sequence ID" value="CAD9518882.1"/>
    <property type="molecule type" value="Transcribed_RNA"/>
</dbReference>
<dbReference type="PROSITE" id="PS51747">
    <property type="entry name" value="CYT_DCMP_DEAMINASES_2"/>
    <property type="match status" value="1"/>
</dbReference>
<sequence>MSDAATQCAIAAMERACCKHSCYQVGACLVGASGKLHSGVNVESDSYGLTVCAERVALFKALSEGERDFVRLVTATKDGGMSCGACRQLLAEYCASHMPTVFVTADGTVARDTTVGAMLPDPFVLKPATQSE</sequence>
<dbReference type="PANTHER" id="PTHR11644">
    <property type="entry name" value="CYTIDINE DEAMINASE"/>
    <property type="match status" value="1"/>
</dbReference>
<gene>
    <name evidence="3" type="ORF">CBRE1094_LOCUS33906</name>
</gene>
<dbReference type="GO" id="GO:0072527">
    <property type="term" value="P:pyrimidine-containing compound metabolic process"/>
    <property type="evidence" value="ECO:0007669"/>
    <property type="project" value="UniProtKB-ARBA"/>
</dbReference>
<dbReference type="NCBIfam" id="NF004064">
    <property type="entry name" value="PRK05578.1"/>
    <property type="match status" value="1"/>
</dbReference>
<dbReference type="InterPro" id="IPR050202">
    <property type="entry name" value="Cyt/Deoxycyt_deaminase"/>
</dbReference>
<name>A0A7S2IGV2_9EUKA</name>
<evidence type="ECO:0000259" key="2">
    <source>
        <dbReference type="PROSITE" id="PS51747"/>
    </source>
</evidence>
<dbReference type="AlphaFoldDB" id="A0A7S2IGV2"/>
<dbReference type="GO" id="GO:0008270">
    <property type="term" value="F:zinc ion binding"/>
    <property type="evidence" value="ECO:0007669"/>
    <property type="project" value="TreeGrafter"/>
</dbReference>
<dbReference type="GO" id="GO:0004126">
    <property type="term" value="F:cytidine deaminase activity"/>
    <property type="evidence" value="ECO:0007669"/>
    <property type="project" value="TreeGrafter"/>
</dbReference>
<feature type="domain" description="CMP/dCMP-type deaminase" evidence="2">
    <location>
        <begin position="1"/>
        <end position="126"/>
    </location>
</feature>
<protein>
    <recommendedName>
        <fullName evidence="2">CMP/dCMP-type deaminase domain-containing protein</fullName>
    </recommendedName>
</protein>
<dbReference type="CDD" id="cd01283">
    <property type="entry name" value="cytidine_deaminase"/>
    <property type="match status" value="1"/>
</dbReference>
<dbReference type="PANTHER" id="PTHR11644:SF2">
    <property type="entry name" value="CYTIDINE DEAMINASE"/>
    <property type="match status" value="1"/>
</dbReference>
<evidence type="ECO:0000256" key="1">
    <source>
        <dbReference type="ARBA" id="ARBA00006576"/>
    </source>
</evidence>
<dbReference type="GO" id="GO:0005829">
    <property type="term" value="C:cytosol"/>
    <property type="evidence" value="ECO:0007669"/>
    <property type="project" value="TreeGrafter"/>
</dbReference>
<organism evidence="3">
    <name type="scientific">Haptolina brevifila</name>
    <dbReference type="NCBI Taxonomy" id="156173"/>
    <lineage>
        <taxon>Eukaryota</taxon>
        <taxon>Haptista</taxon>
        <taxon>Haptophyta</taxon>
        <taxon>Prymnesiophyceae</taxon>
        <taxon>Prymnesiales</taxon>
        <taxon>Prymnesiaceae</taxon>
        <taxon>Haptolina</taxon>
    </lineage>
</organism>
<dbReference type="Pfam" id="PF00383">
    <property type="entry name" value="dCMP_cyt_deam_1"/>
    <property type="match status" value="1"/>
</dbReference>
<proteinExistence type="inferred from homology"/>
<dbReference type="SUPFAM" id="SSF53927">
    <property type="entry name" value="Cytidine deaminase-like"/>
    <property type="match status" value="1"/>
</dbReference>
<dbReference type="Gene3D" id="3.40.140.10">
    <property type="entry name" value="Cytidine Deaminase, domain 2"/>
    <property type="match status" value="1"/>
</dbReference>
<comment type="similarity">
    <text evidence="1">Belongs to the cytidine and deoxycytidylate deaminase family.</text>
</comment>
<evidence type="ECO:0000313" key="3">
    <source>
        <dbReference type="EMBL" id="CAD9518882.1"/>
    </source>
</evidence>
<accession>A0A7S2IGV2</accession>
<dbReference type="InterPro" id="IPR002125">
    <property type="entry name" value="CMP_dCMP_dom"/>
</dbReference>
<dbReference type="GO" id="GO:0055086">
    <property type="term" value="P:nucleobase-containing small molecule metabolic process"/>
    <property type="evidence" value="ECO:0007669"/>
    <property type="project" value="UniProtKB-ARBA"/>
</dbReference>
<reference evidence="3" key="1">
    <citation type="submission" date="2021-01" db="EMBL/GenBank/DDBJ databases">
        <authorList>
            <person name="Corre E."/>
            <person name="Pelletier E."/>
            <person name="Niang G."/>
            <person name="Scheremetjew M."/>
            <person name="Finn R."/>
            <person name="Kale V."/>
            <person name="Holt S."/>
            <person name="Cochrane G."/>
            <person name="Meng A."/>
            <person name="Brown T."/>
            <person name="Cohen L."/>
        </authorList>
    </citation>
    <scope>NUCLEOTIDE SEQUENCE</scope>
    <source>
        <strain evidence="3">UTEX LB 985</strain>
    </source>
</reference>